<reference evidence="2 3" key="1">
    <citation type="submission" date="2021-03" db="EMBL/GenBank/DDBJ databases">
        <title>Muricauda lutimaris sp. nov. and Muricauda ruestringensis sp. nov, two marine members of the Flavobacteriaceae isolated from deep sea sediments of Western Pacific.</title>
        <authorList>
            <person name="Zhao S."/>
            <person name="Liu R."/>
        </authorList>
    </citation>
    <scope>NUCLEOTIDE SEQUENCE [LARGE SCALE GENOMIC DNA]</scope>
    <source>
        <strain evidence="2 3">BC31-3-A3</strain>
    </source>
</reference>
<accession>A0ABS3FHM8</accession>
<proteinExistence type="predicted"/>
<keyword evidence="1" id="KW-0812">Transmembrane</keyword>
<keyword evidence="1" id="KW-1133">Transmembrane helix</keyword>
<dbReference type="EMBL" id="JAFLNM010000003">
    <property type="protein sequence ID" value="MBO0342665.1"/>
    <property type="molecule type" value="Genomic_DNA"/>
</dbReference>
<sequence length="248" mass="29172">MIKFFRKIRQNLLSEGKTGKYLKYAIGEIVLVVIGILLALQLNNLNESKKERIYEIKMLNEVKLALQNDISYYRRMVSRMSILDSSATHLISLAYNKRTFQDSLYIKADNQGRWFKLKTGIAYRFNSGPYQAIKSSGMDKISNDSLRNLLVNFYDFELPRHMEITKWYDREYEAHITKLDSFLGPSEIIEKNGDFEIVRKFPDDLFKRQEFIELIGQIRKRARFVGNYVESIVPNMENIVEKIEGEIK</sequence>
<keyword evidence="1" id="KW-0472">Membrane</keyword>
<keyword evidence="3" id="KW-1185">Reference proteome</keyword>
<dbReference type="RefSeq" id="WP_207029651.1">
    <property type="nucleotide sequence ID" value="NZ_JAFLNM010000003.1"/>
</dbReference>
<feature type="transmembrane region" description="Helical" evidence="1">
    <location>
        <begin position="21"/>
        <end position="42"/>
    </location>
</feature>
<dbReference type="InterPro" id="IPR045749">
    <property type="entry name" value="DUF6090"/>
</dbReference>
<name>A0ABS3FHM8_9FLAO</name>
<evidence type="ECO:0000313" key="2">
    <source>
        <dbReference type="EMBL" id="MBO0342665.1"/>
    </source>
</evidence>
<dbReference type="Proteomes" id="UP000664807">
    <property type="component" value="Unassembled WGS sequence"/>
</dbReference>
<evidence type="ECO:0000256" key="1">
    <source>
        <dbReference type="SAM" id="Phobius"/>
    </source>
</evidence>
<evidence type="ECO:0000313" key="3">
    <source>
        <dbReference type="Proteomes" id="UP000664807"/>
    </source>
</evidence>
<comment type="caution">
    <text evidence="2">The sequence shown here is derived from an EMBL/GenBank/DDBJ whole genome shotgun (WGS) entry which is preliminary data.</text>
</comment>
<gene>
    <name evidence="2" type="ORF">J0654_13480</name>
</gene>
<protein>
    <submittedName>
        <fullName evidence="2">Uncharacterized protein</fullName>
    </submittedName>
</protein>
<dbReference type="Pfam" id="PF19578">
    <property type="entry name" value="DUF6090"/>
    <property type="match status" value="1"/>
</dbReference>
<organism evidence="2 3">
    <name type="scientific">Flagellimonas profundi</name>
    <dbReference type="NCBI Taxonomy" id="2915620"/>
    <lineage>
        <taxon>Bacteria</taxon>
        <taxon>Pseudomonadati</taxon>
        <taxon>Bacteroidota</taxon>
        <taxon>Flavobacteriia</taxon>
        <taxon>Flavobacteriales</taxon>
        <taxon>Flavobacteriaceae</taxon>
        <taxon>Flagellimonas</taxon>
    </lineage>
</organism>